<protein>
    <submittedName>
        <fullName evidence="2">Uncharacterized protein</fullName>
    </submittedName>
</protein>
<dbReference type="Proteomes" id="UP000683511">
    <property type="component" value="Chromosome"/>
</dbReference>
<evidence type="ECO:0000313" key="2">
    <source>
        <dbReference type="EMBL" id="QXE21341.1"/>
    </source>
</evidence>
<proteinExistence type="predicted"/>
<dbReference type="EMBL" id="CP021056">
    <property type="protein sequence ID" value="QXE21341.1"/>
    <property type="molecule type" value="Genomic_DNA"/>
</dbReference>
<keyword evidence="3" id="KW-1185">Reference proteome</keyword>
<dbReference type="EMBL" id="CP021056">
    <property type="protein sequence ID" value="QXE21338.1"/>
    <property type="molecule type" value="Genomic_DNA"/>
</dbReference>
<organism evidence="2 3">
    <name type="scientific">Richelia sinica FACHB-800</name>
    <dbReference type="NCBI Taxonomy" id="1357546"/>
    <lineage>
        <taxon>Bacteria</taxon>
        <taxon>Bacillati</taxon>
        <taxon>Cyanobacteriota</taxon>
        <taxon>Cyanophyceae</taxon>
        <taxon>Nostocales</taxon>
        <taxon>Nostocaceae</taxon>
        <taxon>Richelia</taxon>
    </lineage>
</organism>
<evidence type="ECO:0000313" key="3">
    <source>
        <dbReference type="Proteomes" id="UP000683511"/>
    </source>
</evidence>
<reference evidence="2" key="1">
    <citation type="submission" date="2017-04" db="EMBL/GenBank/DDBJ databases">
        <title>Genome deletions in a multicellular cyanobacterial endosymbiont for morphological adaptation in marine diatoms.</title>
        <authorList>
            <person name="Wang Y."/>
            <person name="Gao H."/>
            <person name="Li R."/>
            <person name="Xu X."/>
        </authorList>
    </citation>
    <scope>NUCLEOTIDE SEQUENCE</scope>
    <source>
        <strain evidence="2">FACHB 800</strain>
    </source>
</reference>
<dbReference type="KEGG" id="rsin:B6N60_00012"/>
<accession>A0A975T4P4</accession>
<dbReference type="KEGG" id="rsin:B6N60_00015"/>
<evidence type="ECO:0000313" key="1">
    <source>
        <dbReference type="EMBL" id="QXE21338.1"/>
    </source>
</evidence>
<gene>
    <name evidence="1" type="ORF">B6N60_00012</name>
    <name evidence="2" type="ORF">B6N60_00015</name>
</gene>
<name>A0A975T4P4_9NOST</name>
<sequence length="37" mass="4319">MQLPTLIREIKNRPLILIFNFPLLPSSPGNRLQFDIL</sequence>
<dbReference type="AlphaFoldDB" id="A0A975T4P4"/>